<evidence type="ECO:0000313" key="3">
    <source>
        <dbReference type="Proteomes" id="UP000564964"/>
    </source>
</evidence>
<name>A0A7J4JI56_9ARCH</name>
<dbReference type="SUPFAM" id="SSF117856">
    <property type="entry name" value="AF0104/ALDC/Ptd012-like"/>
    <property type="match status" value="1"/>
</dbReference>
<gene>
    <name evidence="2" type="ORF">HA252_02705</name>
</gene>
<evidence type="ECO:0000313" key="2">
    <source>
        <dbReference type="EMBL" id="HIH16289.1"/>
    </source>
</evidence>
<dbReference type="InterPro" id="IPR005175">
    <property type="entry name" value="PPC_dom"/>
</dbReference>
<accession>A0A7J4JI56</accession>
<organism evidence="2 3">
    <name type="scientific">Candidatus Iainarchaeum sp</name>
    <dbReference type="NCBI Taxonomy" id="3101447"/>
    <lineage>
        <taxon>Archaea</taxon>
        <taxon>Candidatus Iainarchaeota</taxon>
        <taxon>Candidatus Iainarchaeia</taxon>
        <taxon>Candidatus Iainarchaeales</taxon>
        <taxon>Candidatus Iainarchaeaceae</taxon>
        <taxon>Candidatus Iainarchaeum</taxon>
    </lineage>
</organism>
<dbReference type="EMBL" id="DUGH01000068">
    <property type="protein sequence ID" value="HIH16289.1"/>
    <property type="molecule type" value="Genomic_DNA"/>
</dbReference>
<feature type="domain" description="PPC" evidence="1">
    <location>
        <begin position="1"/>
        <end position="124"/>
    </location>
</feature>
<proteinExistence type="predicted"/>
<dbReference type="PROSITE" id="PS51742">
    <property type="entry name" value="PPC"/>
    <property type="match status" value="1"/>
</dbReference>
<dbReference type="Gene3D" id="3.30.1330.80">
    <property type="entry name" value="Hypothetical protein, similar to alpha- acetolactate decarboxylase, domain 2"/>
    <property type="match status" value="1"/>
</dbReference>
<comment type="caution">
    <text evidence="2">The sequence shown here is derived from an EMBL/GenBank/DDBJ whole genome shotgun (WGS) entry which is preliminary data.</text>
</comment>
<dbReference type="GO" id="GO:0003677">
    <property type="term" value="F:DNA binding"/>
    <property type="evidence" value="ECO:0007669"/>
    <property type="project" value="UniProtKB-KW"/>
</dbReference>
<sequence length="124" mass="13904">MAENVFVLKLKDDLDVVGEVERFCEKEHIKYGVLLGAVGKLKEFEVVAFRERGVIEKKFFREAHELNSVSGKIQWLGGKFTSHINVAVGEKSFRSINGQLMRGKAAGDLELTIRKVDLGKIIEA</sequence>
<reference evidence="3" key="1">
    <citation type="journal article" date="2020" name="bioRxiv">
        <title>A rank-normalized archaeal taxonomy based on genome phylogeny resolves widespread incomplete and uneven classifications.</title>
        <authorList>
            <person name="Rinke C."/>
            <person name="Chuvochina M."/>
            <person name="Mussig A.J."/>
            <person name="Chaumeil P.-A."/>
            <person name="Waite D.W."/>
            <person name="Whitman W.B."/>
            <person name="Parks D.H."/>
            <person name="Hugenholtz P."/>
        </authorList>
    </citation>
    <scope>NUCLEOTIDE SEQUENCE [LARGE SCALE GENOMIC DNA]</scope>
</reference>
<dbReference type="AlphaFoldDB" id="A0A7J4JI56"/>
<keyword evidence="2" id="KW-0238">DNA-binding</keyword>
<protein>
    <submittedName>
        <fullName evidence="2">DNA-binding protein</fullName>
    </submittedName>
</protein>
<dbReference type="CDD" id="cd11378">
    <property type="entry name" value="DUF296"/>
    <property type="match status" value="1"/>
</dbReference>
<evidence type="ECO:0000259" key="1">
    <source>
        <dbReference type="PROSITE" id="PS51742"/>
    </source>
</evidence>
<dbReference type="Pfam" id="PF03479">
    <property type="entry name" value="PCC"/>
    <property type="match status" value="1"/>
</dbReference>
<dbReference type="Proteomes" id="UP000564964">
    <property type="component" value="Unassembled WGS sequence"/>
</dbReference>